<reference evidence="9 10" key="1">
    <citation type="journal article" date="2012" name="J. Bacteriol.">
        <title>Genome Sequence of the Filamentous Bacterium Fibrisoma limi BUZ 3T.</title>
        <authorList>
            <person name="Filippini M."/>
            <person name="Qi W."/>
            <person name="Jaenicke S."/>
            <person name="Goesmann A."/>
            <person name="Smits T.H."/>
            <person name="Bagheri H.C."/>
        </authorList>
    </citation>
    <scope>NUCLEOTIDE SEQUENCE [LARGE SCALE GENOMIC DNA]</scope>
    <source>
        <strain evidence="10">BUZ 3T</strain>
    </source>
</reference>
<accession>I2GBU1</accession>
<organism evidence="9 10">
    <name type="scientific">Fibrisoma limi BUZ 3</name>
    <dbReference type="NCBI Taxonomy" id="1185876"/>
    <lineage>
        <taxon>Bacteria</taxon>
        <taxon>Pseudomonadati</taxon>
        <taxon>Bacteroidota</taxon>
        <taxon>Cytophagia</taxon>
        <taxon>Cytophagales</taxon>
        <taxon>Spirosomataceae</taxon>
        <taxon>Fibrisoma</taxon>
    </lineage>
</organism>
<keyword evidence="10" id="KW-1185">Reference proteome</keyword>
<comment type="subcellular location">
    <subcellularLocation>
        <location evidence="1">Endomembrane system</location>
        <topology evidence="1">Multi-pass membrane protein</topology>
    </subcellularLocation>
</comment>
<dbReference type="EMBL" id="CAIT01000004">
    <property type="protein sequence ID" value="CCH51365.1"/>
    <property type="molecule type" value="Genomic_DNA"/>
</dbReference>
<dbReference type="PANTHER" id="PTHR21624:SF1">
    <property type="entry name" value="ALKYLGLYCEROL MONOOXYGENASE"/>
    <property type="match status" value="1"/>
</dbReference>
<evidence type="ECO:0000313" key="9">
    <source>
        <dbReference type="EMBL" id="CCH51365.1"/>
    </source>
</evidence>
<keyword evidence="3 7" id="KW-1133">Transmembrane helix</keyword>
<dbReference type="PANTHER" id="PTHR21624">
    <property type="entry name" value="STEROL DESATURASE-RELATED PROTEIN"/>
    <property type="match status" value="1"/>
</dbReference>
<dbReference type="GO" id="GO:0050479">
    <property type="term" value="F:glyceryl-ether monooxygenase activity"/>
    <property type="evidence" value="ECO:0007669"/>
    <property type="project" value="TreeGrafter"/>
</dbReference>
<dbReference type="GO" id="GO:0006643">
    <property type="term" value="P:membrane lipid metabolic process"/>
    <property type="evidence" value="ECO:0007669"/>
    <property type="project" value="TreeGrafter"/>
</dbReference>
<evidence type="ECO:0000259" key="8">
    <source>
        <dbReference type="Pfam" id="PF04116"/>
    </source>
</evidence>
<dbReference type="InterPro" id="IPR051689">
    <property type="entry name" value="Sterol_desaturase/TMEM195"/>
</dbReference>
<dbReference type="GO" id="GO:0016020">
    <property type="term" value="C:membrane"/>
    <property type="evidence" value="ECO:0007669"/>
    <property type="project" value="GOC"/>
</dbReference>
<evidence type="ECO:0000256" key="2">
    <source>
        <dbReference type="ARBA" id="ARBA00022692"/>
    </source>
</evidence>
<gene>
    <name evidence="9" type="ORF">BN8_00284</name>
</gene>
<evidence type="ECO:0000313" key="10">
    <source>
        <dbReference type="Proteomes" id="UP000009309"/>
    </source>
</evidence>
<dbReference type="Proteomes" id="UP000009309">
    <property type="component" value="Unassembled WGS sequence"/>
</dbReference>
<protein>
    <submittedName>
        <fullName evidence="9">Fatty acid hydroxylase</fullName>
    </submittedName>
</protein>
<dbReference type="AlphaFoldDB" id="I2GBU1"/>
<evidence type="ECO:0000256" key="3">
    <source>
        <dbReference type="ARBA" id="ARBA00022989"/>
    </source>
</evidence>
<keyword evidence="4" id="KW-0560">Oxidoreductase</keyword>
<evidence type="ECO:0000256" key="7">
    <source>
        <dbReference type="SAM" id="Phobius"/>
    </source>
</evidence>
<evidence type="ECO:0000256" key="1">
    <source>
        <dbReference type="ARBA" id="ARBA00004127"/>
    </source>
</evidence>
<dbReference type="GO" id="GO:0005506">
    <property type="term" value="F:iron ion binding"/>
    <property type="evidence" value="ECO:0007669"/>
    <property type="project" value="InterPro"/>
</dbReference>
<feature type="transmembrane region" description="Helical" evidence="7">
    <location>
        <begin position="110"/>
        <end position="130"/>
    </location>
</feature>
<feature type="transmembrane region" description="Helical" evidence="7">
    <location>
        <begin position="42"/>
        <end position="60"/>
    </location>
</feature>
<dbReference type="InterPro" id="IPR006694">
    <property type="entry name" value="Fatty_acid_hydroxylase"/>
</dbReference>
<dbReference type="Pfam" id="PF04116">
    <property type="entry name" value="FA_hydroxylase"/>
    <property type="match status" value="1"/>
</dbReference>
<proteinExistence type="predicted"/>
<dbReference type="eggNOG" id="COG3000">
    <property type="taxonomic scope" value="Bacteria"/>
</dbReference>
<keyword evidence="2 7" id="KW-0812">Transmembrane</keyword>
<evidence type="ECO:0000256" key="6">
    <source>
        <dbReference type="ARBA" id="ARBA00023136"/>
    </source>
</evidence>
<dbReference type="OrthoDB" id="9770329at2"/>
<name>I2GBU1_9BACT</name>
<comment type="caution">
    <text evidence="9">The sequence shown here is derived from an EMBL/GenBank/DDBJ whole genome shotgun (WGS) entry which is preliminary data.</text>
</comment>
<dbReference type="GO" id="GO:0012505">
    <property type="term" value="C:endomembrane system"/>
    <property type="evidence" value="ECO:0007669"/>
    <property type="project" value="UniProtKB-SubCell"/>
</dbReference>
<dbReference type="GO" id="GO:0008610">
    <property type="term" value="P:lipid biosynthetic process"/>
    <property type="evidence" value="ECO:0007669"/>
    <property type="project" value="InterPro"/>
</dbReference>
<dbReference type="RefSeq" id="WP_009279953.1">
    <property type="nucleotide sequence ID" value="NZ_CAIT01000004.1"/>
</dbReference>
<feature type="domain" description="Fatty acid hydroxylase" evidence="8">
    <location>
        <begin position="114"/>
        <end position="251"/>
    </location>
</feature>
<keyword evidence="5" id="KW-0443">Lipid metabolism</keyword>
<evidence type="ECO:0000256" key="4">
    <source>
        <dbReference type="ARBA" id="ARBA00023002"/>
    </source>
</evidence>
<sequence length="337" mass="39089">MTDILQLLVDELTGFLGIHHWMEMFRSGDYQSLLTWKGIQGALSPLIPLLLLIELIRGSLYRNFKVENYKLPFLTYIFNRFVSRYLSISAVAYCIALFEEHALLKTTLTWYWFLYGYVVWELAHFVYHYLGHKVRLLWCLHATHHAPEDMNLSVTYAHFFLEAPYADVIRTTICLLLGVNPPLLFLIMFIDGTWGSFIHVGENLLKDGRLGFLNGILLTPSHHRVHHAKNPLYMDTNFCNLLPIWDKAFGTLQTEEKELPIEYGISRQIRRGHFGDAYFGEFYALFNDIRRAPGLKNKLLYVVMPPGWSHTGDHKTAKVVRHNYRQQATGEPVAQVS</sequence>
<dbReference type="STRING" id="1185876.BN8_00284"/>
<feature type="transmembrane region" description="Helical" evidence="7">
    <location>
        <begin position="81"/>
        <end position="98"/>
    </location>
</feature>
<keyword evidence="6 7" id="KW-0472">Membrane</keyword>
<evidence type="ECO:0000256" key="5">
    <source>
        <dbReference type="ARBA" id="ARBA00023098"/>
    </source>
</evidence>